<evidence type="ECO:0000256" key="5">
    <source>
        <dbReference type="ARBA" id="ARBA00022989"/>
    </source>
</evidence>
<feature type="transmembrane region" description="Helical" evidence="8">
    <location>
        <begin position="562"/>
        <end position="585"/>
    </location>
</feature>
<keyword evidence="8" id="KW-0520">NAD</keyword>
<organism evidence="11">
    <name type="scientific">Cultellus attenuatus</name>
    <dbReference type="NCBI Taxonomy" id="444100"/>
    <lineage>
        <taxon>Eukaryota</taxon>
        <taxon>Metazoa</taxon>
        <taxon>Spiralia</taxon>
        <taxon>Lophotrochozoa</taxon>
        <taxon>Mollusca</taxon>
        <taxon>Bivalvia</taxon>
        <taxon>Autobranchia</taxon>
        <taxon>Heteroconchia</taxon>
        <taxon>Euheterodonta</taxon>
        <taxon>Imparidentia</taxon>
        <taxon>Adapedonta</taxon>
        <taxon>Solenoidea</taxon>
        <taxon>Cultellidae</taxon>
        <taxon>Cultellus</taxon>
    </lineage>
</organism>
<comment type="subcellular location">
    <subcellularLocation>
        <location evidence="1">Membrane</location>
        <topology evidence="1">Multi-pass membrane protein</topology>
    </subcellularLocation>
</comment>
<reference evidence="11" key="1">
    <citation type="submission" date="2021-02" db="EMBL/GenBank/DDBJ databases">
        <authorList>
            <person name="Li H."/>
            <person name="Yu R."/>
            <person name="Ma P."/>
            <person name="Li C."/>
        </authorList>
    </citation>
    <scope>NUCLEOTIDE SEQUENCE</scope>
</reference>
<feature type="transmembrane region" description="Helical" evidence="8">
    <location>
        <begin position="335"/>
        <end position="359"/>
    </location>
</feature>
<proteinExistence type="inferred from homology"/>
<dbReference type="PRINTS" id="PR01434">
    <property type="entry name" value="NADHDHGNASE5"/>
</dbReference>
<dbReference type="PANTHER" id="PTHR42829:SF2">
    <property type="entry name" value="NADH-UBIQUINONE OXIDOREDUCTASE CHAIN 5"/>
    <property type="match status" value="1"/>
</dbReference>
<keyword evidence="8" id="KW-0813">Transport</keyword>
<feature type="transmembrane region" description="Helical" evidence="8">
    <location>
        <begin position="12"/>
        <end position="31"/>
    </location>
</feature>
<feature type="transmembrane region" description="Helical" evidence="8">
    <location>
        <begin position="279"/>
        <end position="300"/>
    </location>
</feature>
<dbReference type="GO" id="GO:0003954">
    <property type="term" value="F:NADH dehydrogenase activity"/>
    <property type="evidence" value="ECO:0007669"/>
    <property type="project" value="TreeGrafter"/>
</dbReference>
<dbReference type="InterPro" id="IPR001750">
    <property type="entry name" value="ND/Mrp_TM"/>
</dbReference>
<dbReference type="InterPro" id="IPR003945">
    <property type="entry name" value="NU5C-like"/>
</dbReference>
<feature type="transmembrane region" description="Helical" evidence="8">
    <location>
        <begin position="51"/>
        <end position="76"/>
    </location>
</feature>
<feature type="transmembrane region" description="Helical" evidence="8">
    <location>
        <begin position="177"/>
        <end position="193"/>
    </location>
</feature>
<evidence type="ECO:0000256" key="4">
    <source>
        <dbReference type="ARBA" id="ARBA00022692"/>
    </source>
</evidence>
<evidence type="ECO:0000259" key="10">
    <source>
        <dbReference type="Pfam" id="PF00662"/>
    </source>
</evidence>
<dbReference type="Pfam" id="PF00361">
    <property type="entry name" value="Proton_antipo_M"/>
    <property type="match status" value="1"/>
</dbReference>
<comment type="similarity">
    <text evidence="8">Belongs to the complex I subunit 5 family.</text>
</comment>
<keyword evidence="5 8" id="KW-1133">Transmembrane helix</keyword>
<keyword evidence="8 11" id="KW-0496">Mitochondrion</keyword>
<gene>
    <name evidence="11" type="primary">nad5</name>
</gene>
<feature type="transmembrane region" description="Helical" evidence="8">
    <location>
        <begin position="154"/>
        <end position="171"/>
    </location>
</feature>
<comment type="function">
    <text evidence="8">Core subunit of the mitochondrial membrane respiratory chain NADH dehydrogenase (Complex I) which catalyzes electron transfer from NADH through the respiratory chain, using ubiquinone as an electron acceptor. Essential for the catalytic activity and assembly of complex I.</text>
</comment>
<dbReference type="PANTHER" id="PTHR42829">
    <property type="entry name" value="NADH-UBIQUINONE OXIDOREDUCTASE CHAIN 5"/>
    <property type="match status" value="1"/>
</dbReference>
<dbReference type="EC" id="7.1.1.2" evidence="2 8"/>
<evidence type="ECO:0000259" key="9">
    <source>
        <dbReference type="Pfam" id="PF00361"/>
    </source>
</evidence>
<dbReference type="AlphaFoldDB" id="A0A8H2SMW8"/>
<feature type="transmembrane region" description="Helical" evidence="8">
    <location>
        <begin position="371"/>
        <end position="397"/>
    </location>
</feature>
<dbReference type="GO" id="GO:0015990">
    <property type="term" value="P:electron transport coupled proton transport"/>
    <property type="evidence" value="ECO:0007669"/>
    <property type="project" value="TreeGrafter"/>
</dbReference>
<feature type="transmembrane region" description="Helical" evidence="8">
    <location>
        <begin position="244"/>
        <end position="267"/>
    </location>
</feature>
<feature type="transmembrane region" description="Helical" evidence="8">
    <location>
        <begin position="451"/>
        <end position="472"/>
    </location>
</feature>
<dbReference type="InterPro" id="IPR001516">
    <property type="entry name" value="Proton_antipo_N"/>
</dbReference>
<evidence type="ECO:0000256" key="1">
    <source>
        <dbReference type="ARBA" id="ARBA00004141"/>
    </source>
</evidence>
<dbReference type="Pfam" id="PF00662">
    <property type="entry name" value="Proton_antipo_N"/>
    <property type="match status" value="1"/>
</dbReference>
<dbReference type="GO" id="GO:0042773">
    <property type="term" value="P:ATP synthesis coupled electron transport"/>
    <property type="evidence" value="ECO:0007669"/>
    <property type="project" value="InterPro"/>
</dbReference>
<protein>
    <recommendedName>
        <fullName evidence="3 8">NADH-ubiquinone oxidoreductase chain 5</fullName>
        <ecNumber evidence="2 8">7.1.1.2</ecNumber>
    </recommendedName>
</protein>
<feature type="transmembrane region" description="Helical" evidence="8">
    <location>
        <begin position="88"/>
        <end position="109"/>
    </location>
</feature>
<dbReference type="GO" id="GO:0016020">
    <property type="term" value="C:membrane"/>
    <property type="evidence" value="ECO:0007669"/>
    <property type="project" value="UniProtKB-SubCell"/>
</dbReference>
<feature type="domain" description="NADH-Ubiquinone oxidoreductase (complex I) chain 5 N-terminal" evidence="10">
    <location>
        <begin position="52"/>
        <end position="92"/>
    </location>
</feature>
<keyword evidence="4 8" id="KW-0812">Transmembrane</keyword>
<evidence type="ECO:0000313" key="11">
    <source>
        <dbReference type="EMBL" id="QWS05422.1"/>
    </source>
</evidence>
<keyword evidence="8" id="KW-0830">Ubiquinone</keyword>
<evidence type="ECO:0000256" key="3">
    <source>
        <dbReference type="ARBA" id="ARBA00021096"/>
    </source>
</evidence>
<feature type="transmembrane region" description="Helical" evidence="8">
    <location>
        <begin position="493"/>
        <end position="512"/>
    </location>
</feature>
<name>A0A8H2SMW8_9BIVA</name>
<evidence type="ECO:0000256" key="6">
    <source>
        <dbReference type="ARBA" id="ARBA00023136"/>
    </source>
</evidence>
<comment type="catalytic activity">
    <reaction evidence="7 8">
        <text>a ubiquinone + NADH + 5 H(+)(in) = a ubiquinol + NAD(+) + 4 H(+)(out)</text>
        <dbReference type="Rhea" id="RHEA:29091"/>
        <dbReference type="Rhea" id="RHEA-COMP:9565"/>
        <dbReference type="Rhea" id="RHEA-COMP:9566"/>
        <dbReference type="ChEBI" id="CHEBI:15378"/>
        <dbReference type="ChEBI" id="CHEBI:16389"/>
        <dbReference type="ChEBI" id="CHEBI:17976"/>
        <dbReference type="ChEBI" id="CHEBI:57540"/>
        <dbReference type="ChEBI" id="CHEBI:57945"/>
        <dbReference type="EC" id="7.1.1.2"/>
    </reaction>
</comment>
<feature type="transmembrane region" description="Helical" evidence="8">
    <location>
        <begin position="418"/>
        <end position="439"/>
    </location>
</feature>
<feature type="domain" description="NADH:quinone oxidoreductase/Mrp antiporter transmembrane" evidence="9">
    <location>
        <begin position="111"/>
        <end position="379"/>
    </location>
</feature>
<dbReference type="GO" id="GO:0008137">
    <property type="term" value="F:NADH dehydrogenase (ubiquinone) activity"/>
    <property type="evidence" value="ECO:0007669"/>
    <property type="project" value="UniProtKB-EC"/>
</dbReference>
<evidence type="ECO:0000256" key="7">
    <source>
        <dbReference type="ARBA" id="ARBA00049551"/>
    </source>
</evidence>
<dbReference type="EMBL" id="MW653805">
    <property type="protein sequence ID" value="QWS05422.1"/>
    <property type="molecule type" value="Genomic_DNA"/>
</dbReference>
<sequence length="586" mass="65258">MSLKVCSSLKASVFLFIVDFIILFFGVYFISHYGEVVIEYSFGHYLFSGFVGFPILIDWVSVVVSLIVVLVSASVMMFSSFYMSEETFLSRFTWLVMLFVVSMIFLIFIPNLVGLMIGWDGLGLVSFVLVMYYQDKKSLGSAMITFLSNRVGDAFFIMAIGASSFLGSWNFLDLSEVELSVMIIGLVVVGSMTKSAQIPFSAWLPAAMTAPTPVSALVHSSTLVTAGVYVIFRFSDSMSSSWSFFLLCVSSMTLLMAGLGAGFEVDLKKVIALSTLSQLGMMMLVLSVGGYFICIFHLVVHAMFKALMFMCAGFFIYTSGGIQDSRYLSSLWVKYPFVSSWMGVSCLSLMGLPFMGGFYSKDLILELCVMWGMGIFGIVMIMGPTFCTAFYSVRLLSRLFNRVDVSPCCFFPSENWKIFLCTSILGMGGIFGGVFLQLLVPFFNSFTYLGFWTKVLTPISVFMGAFFSFVVSKRGFSGWDINSWLGTAWLSKGYLVVLDLLSSLWFLMLFSGRPISCWALLKGSDLEVVMEKSWGKIVVANDNFFSNWGYLKVGESSKDYKYLLLPVVFSSVVFVVFFASLLSLYM</sequence>
<feature type="transmembrane region" description="Helical" evidence="8">
    <location>
        <begin position="214"/>
        <end position="232"/>
    </location>
</feature>
<keyword evidence="6 8" id="KW-0472">Membrane</keyword>
<evidence type="ECO:0000256" key="2">
    <source>
        <dbReference type="ARBA" id="ARBA00012944"/>
    </source>
</evidence>
<accession>A0A8H2SMW8</accession>
<geneLocation type="mitochondrion" evidence="11"/>
<evidence type="ECO:0000256" key="8">
    <source>
        <dbReference type="RuleBase" id="RU003404"/>
    </source>
</evidence>